<keyword evidence="3" id="KW-1185">Reference proteome</keyword>
<proteinExistence type="predicted"/>
<evidence type="ECO:0000256" key="1">
    <source>
        <dbReference type="SAM" id="MobiDB-lite"/>
    </source>
</evidence>
<feature type="region of interest" description="Disordered" evidence="1">
    <location>
        <begin position="123"/>
        <end position="152"/>
    </location>
</feature>
<dbReference type="Proteomes" id="UP001231189">
    <property type="component" value="Unassembled WGS sequence"/>
</dbReference>
<sequence>MKNTKTAAVPTVVIDATNIEAIAYNIASTAQIQHSMSEPVDVSLPLPSSDPLLMKDTKTAAVPTVVIDATNIEAIAYNIASTAQTQPSMSEPVDVSLPVPRVRIDAKTIEAIVYNRAQPITHKYRGSQQSSREVKPKFIDSTQGEVKNTYKP</sequence>
<gene>
    <name evidence="2" type="ORF">QYE76_018542</name>
</gene>
<evidence type="ECO:0000313" key="2">
    <source>
        <dbReference type="EMBL" id="KAK1593908.1"/>
    </source>
</evidence>
<evidence type="ECO:0000313" key="3">
    <source>
        <dbReference type="Proteomes" id="UP001231189"/>
    </source>
</evidence>
<dbReference type="EMBL" id="JAUUTY010000714">
    <property type="protein sequence ID" value="KAK1593908.1"/>
    <property type="molecule type" value="Genomic_DNA"/>
</dbReference>
<protein>
    <submittedName>
        <fullName evidence="2">Uncharacterized protein</fullName>
    </submittedName>
</protein>
<dbReference type="AlphaFoldDB" id="A0AAD8Q1T5"/>
<organism evidence="2 3">
    <name type="scientific">Lolium multiflorum</name>
    <name type="common">Italian ryegrass</name>
    <name type="synonym">Lolium perenne subsp. multiflorum</name>
    <dbReference type="NCBI Taxonomy" id="4521"/>
    <lineage>
        <taxon>Eukaryota</taxon>
        <taxon>Viridiplantae</taxon>
        <taxon>Streptophyta</taxon>
        <taxon>Embryophyta</taxon>
        <taxon>Tracheophyta</taxon>
        <taxon>Spermatophyta</taxon>
        <taxon>Magnoliopsida</taxon>
        <taxon>Liliopsida</taxon>
        <taxon>Poales</taxon>
        <taxon>Poaceae</taxon>
        <taxon>BOP clade</taxon>
        <taxon>Pooideae</taxon>
        <taxon>Poodae</taxon>
        <taxon>Poeae</taxon>
        <taxon>Poeae Chloroplast Group 2 (Poeae type)</taxon>
        <taxon>Loliodinae</taxon>
        <taxon>Loliinae</taxon>
        <taxon>Lolium</taxon>
    </lineage>
</organism>
<name>A0AAD8Q1T5_LOLMU</name>
<feature type="compositionally biased region" description="Polar residues" evidence="1">
    <location>
        <begin position="140"/>
        <end position="152"/>
    </location>
</feature>
<comment type="caution">
    <text evidence="2">The sequence shown here is derived from an EMBL/GenBank/DDBJ whole genome shotgun (WGS) entry which is preliminary data.</text>
</comment>
<reference evidence="2" key="1">
    <citation type="submission" date="2023-07" db="EMBL/GenBank/DDBJ databases">
        <title>A chromosome-level genome assembly of Lolium multiflorum.</title>
        <authorList>
            <person name="Chen Y."/>
            <person name="Copetti D."/>
            <person name="Kolliker R."/>
            <person name="Studer B."/>
        </authorList>
    </citation>
    <scope>NUCLEOTIDE SEQUENCE</scope>
    <source>
        <strain evidence="2">02402/16</strain>
        <tissue evidence="2">Leaf</tissue>
    </source>
</reference>
<accession>A0AAD8Q1T5</accession>